<dbReference type="STRING" id="1428628.WN71_032540"/>
<evidence type="ECO:0000256" key="2">
    <source>
        <dbReference type="SAM" id="Phobius"/>
    </source>
</evidence>
<dbReference type="AlphaFoldDB" id="A0A1J4NN52"/>
<comment type="caution">
    <text evidence="3">The sequence shown here is derived from an EMBL/GenBank/DDBJ whole genome shotgun (WGS) entry which is preliminary data.</text>
</comment>
<keyword evidence="4" id="KW-1185">Reference proteome</keyword>
<proteinExistence type="predicted"/>
<feature type="transmembrane region" description="Helical" evidence="2">
    <location>
        <begin position="183"/>
        <end position="204"/>
    </location>
</feature>
<protein>
    <submittedName>
        <fullName evidence="3">Uncharacterized protein</fullName>
    </submittedName>
</protein>
<gene>
    <name evidence="3" type="ORF">WN71_032540</name>
</gene>
<reference evidence="3" key="1">
    <citation type="submission" date="2016-10" db="EMBL/GenBank/DDBJ databases">
        <title>Genome sequence of Streptomyces mangrovisoli MUSC 149.</title>
        <authorList>
            <person name="Lee L.-H."/>
            <person name="Ser H.-L."/>
        </authorList>
    </citation>
    <scope>NUCLEOTIDE SEQUENCE [LARGE SCALE GENOMIC DNA]</scope>
    <source>
        <strain evidence="3">MUSC 149</strain>
    </source>
</reference>
<accession>A0A1J4NN52</accession>
<keyword evidence="2" id="KW-0472">Membrane</keyword>
<keyword evidence="2" id="KW-1133">Transmembrane helix</keyword>
<evidence type="ECO:0000256" key="1">
    <source>
        <dbReference type="SAM" id="Coils"/>
    </source>
</evidence>
<feature type="coiled-coil region" evidence="1">
    <location>
        <begin position="13"/>
        <end position="40"/>
    </location>
</feature>
<feature type="transmembrane region" description="Helical" evidence="2">
    <location>
        <begin position="111"/>
        <end position="127"/>
    </location>
</feature>
<name>A0A1J4NN52_9ACTN</name>
<feature type="transmembrane region" description="Helical" evidence="2">
    <location>
        <begin position="133"/>
        <end position="152"/>
    </location>
</feature>
<keyword evidence="2" id="KW-0812">Transmembrane</keyword>
<organism evidence="3 4">
    <name type="scientific">Streptomyces mangrovisoli</name>
    <dbReference type="NCBI Taxonomy" id="1428628"/>
    <lineage>
        <taxon>Bacteria</taxon>
        <taxon>Bacillati</taxon>
        <taxon>Actinomycetota</taxon>
        <taxon>Actinomycetes</taxon>
        <taxon>Kitasatosporales</taxon>
        <taxon>Streptomycetaceae</taxon>
        <taxon>Streptomyces</taxon>
    </lineage>
</organism>
<sequence>MCEHDASSTCERCEAELRDRARAEREADRAQEAWERALRDWERTTTELEGAQAHHAALLRQADGLDAQEQQRAAAEAAEQEAVRARAAQNRWQEALSAAQKEAGRQARRNLVLRLIAVAATLDLLTADWAAAWFVALAFAGGAALAAGRLLLALPRHRRQRQVIAATGAPFAPDRPVRGPATAALWVLVQLPAVGVVASAFALLADQSNAFHLYADDQALVLVSGLFHLALIGPTGFRRIRVEKPFGVLPEDWTAINAAYNRSSRSNPYPGFDLAGELMARFRAKPYVNPEQPASQKARFTRDIARGHAERVTRLTSDLESLAAAAHLTPLAHSGMDTLREQELSKRRKDAAERAVLLAQARSQAAAVRRERGRPLLDAIASAMPGRAVTGSLGEWSDGPWYEALPESEEGGFTSRLDLLREGRTPLTNRNGTAGLPDGPHPTAEITDTRGERILLVAVSGERVHLGVRCAACGRHTISRSAVTDIPSLLAATHSMQHRCEPGTETPPARSPYAEA</sequence>
<evidence type="ECO:0000313" key="3">
    <source>
        <dbReference type="EMBL" id="OIJ63562.1"/>
    </source>
</evidence>
<feature type="coiled-coil region" evidence="1">
    <location>
        <begin position="65"/>
        <end position="95"/>
    </location>
</feature>
<dbReference type="EMBL" id="LAVA02000097">
    <property type="protein sequence ID" value="OIJ63562.1"/>
    <property type="molecule type" value="Genomic_DNA"/>
</dbReference>
<feature type="transmembrane region" description="Helical" evidence="2">
    <location>
        <begin position="219"/>
        <end position="237"/>
    </location>
</feature>
<evidence type="ECO:0000313" key="4">
    <source>
        <dbReference type="Proteomes" id="UP000034196"/>
    </source>
</evidence>
<dbReference type="Proteomes" id="UP000034196">
    <property type="component" value="Unassembled WGS sequence"/>
</dbReference>
<keyword evidence="1" id="KW-0175">Coiled coil</keyword>